<dbReference type="PANTHER" id="PTHR31123:SF1">
    <property type="entry name" value="ACCUMULATION OF DYADS PROTEIN 2-RELATED"/>
    <property type="match status" value="1"/>
</dbReference>
<protein>
    <recommendedName>
        <fullName evidence="10">GPR1/FUN34/yaaH family protein</fullName>
    </recommendedName>
</protein>
<dbReference type="EMBL" id="FAOZ01000025">
    <property type="protein sequence ID" value="CUU59117.1"/>
    <property type="molecule type" value="Genomic_DNA"/>
</dbReference>
<evidence type="ECO:0000256" key="5">
    <source>
        <dbReference type="ARBA" id="ARBA00023136"/>
    </source>
</evidence>
<dbReference type="Proteomes" id="UP000198802">
    <property type="component" value="Unassembled WGS sequence"/>
</dbReference>
<dbReference type="GO" id="GO:0015123">
    <property type="term" value="F:acetate transmembrane transporter activity"/>
    <property type="evidence" value="ECO:0007669"/>
    <property type="project" value="TreeGrafter"/>
</dbReference>
<dbReference type="AlphaFoldDB" id="A0A0S4QUB9"/>
<keyword evidence="3 7" id="KW-0812">Transmembrane</keyword>
<accession>A0A0S4QUB9</accession>
<evidence type="ECO:0000313" key="9">
    <source>
        <dbReference type="Proteomes" id="UP000198802"/>
    </source>
</evidence>
<keyword evidence="9" id="KW-1185">Reference proteome</keyword>
<feature type="transmembrane region" description="Helical" evidence="7">
    <location>
        <begin position="161"/>
        <end position="179"/>
    </location>
</feature>
<evidence type="ECO:0000256" key="2">
    <source>
        <dbReference type="ARBA" id="ARBA00005587"/>
    </source>
</evidence>
<comment type="subcellular location">
    <subcellularLocation>
        <location evidence="1">Membrane</location>
        <topology evidence="1">Multi-pass membrane protein</topology>
    </subcellularLocation>
</comment>
<evidence type="ECO:0000256" key="7">
    <source>
        <dbReference type="SAM" id="Phobius"/>
    </source>
</evidence>
<reference evidence="9" key="1">
    <citation type="submission" date="2015-11" db="EMBL/GenBank/DDBJ databases">
        <authorList>
            <person name="Varghese N."/>
        </authorList>
    </citation>
    <scope>NUCLEOTIDE SEQUENCE [LARGE SCALE GENOMIC DNA]</scope>
    <source>
        <strain evidence="9">DSM 45899</strain>
    </source>
</reference>
<evidence type="ECO:0000256" key="6">
    <source>
        <dbReference type="SAM" id="MobiDB-lite"/>
    </source>
</evidence>
<evidence type="ECO:0000313" key="8">
    <source>
        <dbReference type="EMBL" id="CUU59117.1"/>
    </source>
</evidence>
<evidence type="ECO:0000256" key="3">
    <source>
        <dbReference type="ARBA" id="ARBA00022692"/>
    </source>
</evidence>
<feature type="transmembrane region" description="Helical" evidence="7">
    <location>
        <begin position="210"/>
        <end position="230"/>
    </location>
</feature>
<organism evidence="8 9">
    <name type="scientific">Parafrankia irregularis</name>
    <dbReference type="NCBI Taxonomy" id="795642"/>
    <lineage>
        <taxon>Bacteria</taxon>
        <taxon>Bacillati</taxon>
        <taxon>Actinomycetota</taxon>
        <taxon>Actinomycetes</taxon>
        <taxon>Frankiales</taxon>
        <taxon>Frankiaceae</taxon>
        <taxon>Parafrankia</taxon>
    </lineage>
</organism>
<proteinExistence type="inferred from homology"/>
<dbReference type="GO" id="GO:0005886">
    <property type="term" value="C:plasma membrane"/>
    <property type="evidence" value="ECO:0007669"/>
    <property type="project" value="TreeGrafter"/>
</dbReference>
<name>A0A0S4QUB9_9ACTN</name>
<evidence type="ECO:0000256" key="1">
    <source>
        <dbReference type="ARBA" id="ARBA00004141"/>
    </source>
</evidence>
<keyword evidence="5 7" id="KW-0472">Membrane</keyword>
<dbReference type="Pfam" id="PF01184">
    <property type="entry name" value="Gpr1_Fun34_YaaH"/>
    <property type="match status" value="1"/>
</dbReference>
<feature type="transmembrane region" description="Helical" evidence="7">
    <location>
        <begin position="100"/>
        <end position="119"/>
    </location>
</feature>
<feature type="region of interest" description="Disordered" evidence="6">
    <location>
        <begin position="1"/>
        <end position="21"/>
    </location>
</feature>
<evidence type="ECO:0000256" key="4">
    <source>
        <dbReference type="ARBA" id="ARBA00022989"/>
    </source>
</evidence>
<gene>
    <name evidence="8" type="ORF">Ga0074812_1254</name>
</gene>
<sequence length="250" mass="26318">MRQTRHKPHPITPGIRGTTPNNIDLRDLAMTVDAPPTSVATHVPLQTEAEAPPDPPVTNPLRGNPGIVGIPITIAGALGLGFVDAGYVPAEAAAAGIPTILAATSIGLLLATVWAAVLGQNASASLFAVFFGFYASYAALALGLTHNWYGIPDDQIVHTQAIWLICWLVTIAMLTLVTIRLPWSFTLLLGLVDVALLLLLVGTLDANTTLVHLGGYVVFAFVAVAVYLYVDLMWSETGGRGLPLGRPLVS</sequence>
<evidence type="ECO:0008006" key="10">
    <source>
        <dbReference type="Google" id="ProtNLM"/>
    </source>
</evidence>
<keyword evidence="4 7" id="KW-1133">Transmembrane helix</keyword>
<feature type="transmembrane region" description="Helical" evidence="7">
    <location>
        <begin position="186"/>
        <end position="204"/>
    </location>
</feature>
<dbReference type="InterPro" id="IPR000791">
    <property type="entry name" value="Gpr1/Fun34/SatP-like"/>
</dbReference>
<comment type="similarity">
    <text evidence="2">Belongs to the acetate uptake transporter (AceTr) (TC 2.A.96) family.</text>
</comment>
<dbReference type="PANTHER" id="PTHR31123">
    <property type="entry name" value="ACCUMULATION OF DYADS PROTEIN 2-RELATED"/>
    <property type="match status" value="1"/>
</dbReference>
<dbReference type="InterPro" id="IPR051633">
    <property type="entry name" value="AceTr"/>
</dbReference>
<feature type="transmembrane region" description="Helical" evidence="7">
    <location>
        <begin position="67"/>
        <end position="88"/>
    </location>
</feature>
<feature type="transmembrane region" description="Helical" evidence="7">
    <location>
        <begin position="126"/>
        <end position="149"/>
    </location>
</feature>